<evidence type="ECO:0000256" key="1">
    <source>
        <dbReference type="SAM" id="MobiDB-lite"/>
    </source>
</evidence>
<name>A0A3N4HU07_ASCIM</name>
<feature type="compositionally biased region" description="Polar residues" evidence="1">
    <location>
        <begin position="568"/>
        <end position="597"/>
    </location>
</feature>
<proteinExistence type="predicted"/>
<protein>
    <submittedName>
        <fullName evidence="2">Uncharacterized protein</fullName>
    </submittedName>
</protein>
<reference evidence="2 3" key="1">
    <citation type="journal article" date="2018" name="Nat. Ecol. Evol.">
        <title>Pezizomycetes genomes reveal the molecular basis of ectomycorrhizal truffle lifestyle.</title>
        <authorList>
            <person name="Murat C."/>
            <person name="Payen T."/>
            <person name="Noel B."/>
            <person name="Kuo A."/>
            <person name="Morin E."/>
            <person name="Chen J."/>
            <person name="Kohler A."/>
            <person name="Krizsan K."/>
            <person name="Balestrini R."/>
            <person name="Da Silva C."/>
            <person name="Montanini B."/>
            <person name="Hainaut M."/>
            <person name="Levati E."/>
            <person name="Barry K.W."/>
            <person name="Belfiori B."/>
            <person name="Cichocki N."/>
            <person name="Clum A."/>
            <person name="Dockter R.B."/>
            <person name="Fauchery L."/>
            <person name="Guy J."/>
            <person name="Iotti M."/>
            <person name="Le Tacon F."/>
            <person name="Lindquist E.A."/>
            <person name="Lipzen A."/>
            <person name="Malagnac F."/>
            <person name="Mello A."/>
            <person name="Molinier V."/>
            <person name="Miyauchi S."/>
            <person name="Poulain J."/>
            <person name="Riccioni C."/>
            <person name="Rubini A."/>
            <person name="Sitrit Y."/>
            <person name="Splivallo R."/>
            <person name="Traeger S."/>
            <person name="Wang M."/>
            <person name="Zifcakova L."/>
            <person name="Wipf D."/>
            <person name="Zambonelli A."/>
            <person name="Paolocci F."/>
            <person name="Nowrousian M."/>
            <person name="Ottonello S."/>
            <person name="Baldrian P."/>
            <person name="Spatafora J.W."/>
            <person name="Henrissat B."/>
            <person name="Nagy L.G."/>
            <person name="Aury J.M."/>
            <person name="Wincker P."/>
            <person name="Grigoriev I.V."/>
            <person name="Bonfante P."/>
            <person name="Martin F.M."/>
        </authorList>
    </citation>
    <scope>NUCLEOTIDE SEQUENCE [LARGE SCALE GENOMIC DNA]</scope>
    <source>
        <strain evidence="2 3">RN42</strain>
    </source>
</reference>
<dbReference type="Proteomes" id="UP000275078">
    <property type="component" value="Unassembled WGS sequence"/>
</dbReference>
<sequence>MEGDTQYLSPSSRTYQCPMDGDRIASEVLQPFRHENGNHFSFFPGDLVDWNGDEKELKHNHKIDLESLDLDEFERYLEDAFGGIEGGRTQLSEPRYTNEAYDPIDVFNRISSRSATIERLELAHSNSAQKLNDLMAQIHAQQAADTSQIQQLNTKPLFAIHQSQMEQHQDMTSKIRQVAEKMTQDPGIQKLAAIAFMEKQQGVYSQRSQDEVDYLTQVTEERIMEVTNEQEQIQWQDTQQQSSSPPLNTKHSLDNWNQEQAQTQPAIEMPQFAQSQAPDQAQAQLQSRAQALDQAQAQVQSQSQAQVQEQQVHVQKPTLQMWPHLRAFGQQLADRGVAIDDIRKMMSAIALHARAKSQAQLRGQLQIPPNLFRAITTRSNGQPVPPEQQVMILERFWQETILQQLQGKTPLQIMQMVLNGQQQSFQGTRPAMVQMQPPSQSANISTPSQTNSSLNQPQIQPIQTSLGQHSRNLSLFQERQQELRAASMTPTPQPQLMRRTPSRQQQQPSPYQQYNSNPYQPIHPSPLQQHQASPLQHQSYPQQQQRSPYQQEQPSPYQPAQPSPLQQHQTSPFQHQAHSPQQQPNASPMLRTPSSKGTGMRRTPSMRPPPTLVVLSSDEGDNLLKDSGGDERQKEAQNTNTGDDFGPGGCGGDEGYC</sequence>
<feature type="compositionally biased region" description="Gly residues" evidence="1">
    <location>
        <begin position="645"/>
        <end position="657"/>
    </location>
</feature>
<evidence type="ECO:0000313" key="3">
    <source>
        <dbReference type="Proteomes" id="UP000275078"/>
    </source>
</evidence>
<feature type="region of interest" description="Disordered" evidence="1">
    <location>
        <begin position="483"/>
        <end position="657"/>
    </location>
</feature>
<evidence type="ECO:0000313" key="2">
    <source>
        <dbReference type="EMBL" id="RPA75290.1"/>
    </source>
</evidence>
<feature type="compositionally biased region" description="Low complexity" evidence="1">
    <location>
        <begin position="230"/>
        <end position="244"/>
    </location>
</feature>
<accession>A0A3N4HU07</accession>
<dbReference type="EMBL" id="ML119767">
    <property type="protein sequence ID" value="RPA75290.1"/>
    <property type="molecule type" value="Genomic_DNA"/>
</dbReference>
<feature type="compositionally biased region" description="Polar residues" evidence="1">
    <location>
        <begin position="436"/>
        <end position="456"/>
    </location>
</feature>
<gene>
    <name evidence="2" type="ORF">BJ508DRAFT_332253</name>
</gene>
<feature type="compositionally biased region" description="Basic and acidic residues" evidence="1">
    <location>
        <begin position="622"/>
        <end position="635"/>
    </location>
</feature>
<dbReference type="AlphaFoldDB" id="A0A3N4HU07"/>
<feature type="region of interest" description="Disordered" evidence="1">
    <location>
        <begin position="428"/>
        <end position="456"/>
    </location>
</feature>
<feature type="compositionally biased region" description="Low complexity" evidence="1">
    <location>
        <begin position="502"/>
        <end position="520"/>
    </location>
</feature>
<keyword evidence="3" id="KW-1185">Reference proteome</keyword>
<feature type="region of interest" description="Disordered" evidence="1">
    <location>
        <begin position="228"/>
        <end position="252"/>
    </location>
</feature>
<feature type="compositionally biased region" description="Low complexity" evidence="1">
    <location>
        <begin position="533"/>
        <end position="555"/>
    </location>
</feature>
<organism evidence="2 3">
    <name type="scientific">Ascobolus immersus RN42</name>
    <dbReference type="NCBI Taxonomy" id="1160509"/>
    <lineage>
        <taxon>Eukaryota</taxon>
        <taxon>Fungi</taxon>
        <taxon>Dikarya</taxon>
        <taxon>Ascomycota</taxon>
        <taxon>Pezizomycotina</taxon>
        <taxon>Pezizomycetes</taxon>
        <taxon>Pezizales</taxon>
        <taxon>Ascobolaceae</taxon>
        <taxon>Ascobolus</taxon>
    </lineage>
</organism>